<dbReference type="InterPro" id="IPR011008">
    <property type="entry name" value="Dimeric_a/b-barrel"/>
</dbReference>
<dbReference type="Proteomes" id="UP001156702">
    <property type="component" value="Unassembled WGS sequence"/>
</dbReference>
<accession>A0ABQ5ZS34</accession>
<evidence type="ECO:0000313" key="2">
    <source>
        <dbReference type="Proteomes" id="UP001156702"/>
    </source>
</evidence>
<keyword evidence="2" id="KW-1185">Reference proteome</keyword>
<sequence length="108" mass="12540">MILRKWSARIRTAQAEEYVQYVEKTGAGHYAETEGNLGYQIVLRELGDGTSEISTISWWTDLDAVRRFAGHDYGVARYYPEDDQYLLDRPEFVEHHEVRVSDLTRLTG</sequence>
<gene>
    <name evidence="1" type="ORF">GCM10007923_57610</name>
</gene>
<protein>
    <submittedName>
        <fullName evidence="1">Antibiotic biosynthesis monooxygenase</fullName>
    </submittedName>
</protein>
<dbReference type="GO" id="GO:0004497">
    <property type="term" value="F:monooxygenase activity"/>
    <property type="evidence" value="ECO:0007669"/>
    <property type="project" value="UniProtKB-KW"/>
</dbReference>
<proteinExistence type="predicted"/>
<organism evidence="1 2">
    <name type="scientific">Shinella yambaruensis</name>
    <dbReference type="NCBI Taxonomy" id="415996"/>
    <lineage>
        <taxon>Bacteria</taxon>
        <taxon>Pseudomonadati</taxon>
        <taxon>Pseudomonadota</taxon>
        <taxon>Alphaproteobacteria</taxon>
        <taxon>Hyphomicrobiales</taxon>
        <taxon>Rhizobiaceae</taxon>
        <taxon>Shinella</taxon>
    </lineage>
</organism>
<reference evidence="2" key="1">
    <citation type="journal article" date="2019" name="Int. J. Syst. Evol. Microbiol.">
        <title>The Global Catalogue of Microorganisms (GCM) 10K type strain sequencing project: providing services to taxonomists for standard genome sequencing and annotation.</title>
        <authorList>
            <consortium name="The Broad Institute Genomics Platform"/>
            <consortium name="The Broad Institute Genome Sequencing Center for Infectious Disease"/>
            <person name="Wu L."/>
            <person name="Ma J."/>
        </authorList>
    </citation>
    <scope>NUCLEOTIDE SEQUENCE [LARGE SCALE GENOMIC DNA]</scope>
    <source>
        <strain evidence="2">NBRC 102122</strain>
    </source>
</reference>
<name>A0ABQ5ZS34_9HYPH</name>
<keyword evidence="1" id="KW-0503">Monooxygenase</keyword>
<comment type="caution">
    <text evidence="1">The sequence shown here is derived from an EMBL/GenBank/DDBJ whole genome shotgun (WGS) entry which is preliminary data.</text>
</comment>
<evidence type="ECO:0000313" key="1">
    <source>
        <dbReference type="EMBL" id="GLR54544.1"/>
    </source>
</evidence>
<dbReference type="RefSeq" id="WP_244766375.1">
    <property type="nucleotide sequence ID" value="NZ_BSOP01000051.1"/>
</dbReference>
<keyword evidence="1" id="KW-0560">Oxidoreductase</keyword>
<dbReference type="SUPFAM" id="SSF54909">
    <property type="entry name" value="Dimeric alpha+beta barrel"/>
    <property type="match status" value="1"/>
</dbReference>
<dbReference type="EMBL" id="BSOP01000051">
    <property type="protein sequence ID" value="GLR54544.1"/>
    <property type="molecule type" value="Genomic_DNA"/>
</dbReference>